<feature type="domain" description="PDE1 N-terminal" evidence="1">
    <location>
        <begin position="58"/>
        <end position="117"/>
    </location>
</feature>
<dbReference type="AlphaFoldDB" id="A0AAW1C9L2"/>
<dbReference type="Proteomes" id="UP001474421">
    <property type="component" value="Unassembled WGS sequence"/>
</dbReference>
<protein>
    <submittedName>
        <fullName evidence="2">PDE1A: Calcium/calmodulin-dependent 3-cyclic nucleotide phosphodiesterase 1A</fullName>
    </submittedName>
</protein>
<proteinExistence type="predicted"/>
<gene>
    <name evidence="2" type="ORF">NXF25_002198</name>
</gene>
<evidence type="ECO:0000259" key="1">
    <source>
        <dbReference type="Pfam" id="PF08499"/>
    </source>
</evidence>
<dbReference type="Pfam" id="PF08499">
    <property type="entry name" value="PDEase_I_N"/>
    <property type="match status" value="1"/>
</dbReference>
<comment type="caution">
    <text evidence="2">The sequence shown here is derived from an EMBL/GenBank/DDBJ whole genome shotgun (WGS) entry which is preliminary data.</text>
</comment>
<feature type="non-terminal residue" evidence="2">
    <location>
        <position position="1"/>
    </location>
</feature>
<accession>A0AAW1C9L2</accession>
<organism evidence="2 3">
    <name type="scientific">Crotalus adamanteus</name>
    <name type="common">Eastern diamondback rattlesnake</name>
    <dbReference type="NCBI Taxonomy" id="8729"/>
    <lineage>
        <taxon>Eukaryota</taxon>
        <taxon>Metazoa</taxon>
        <taxon>Chordata</taxon>
        <taxon>Craniata</taxon>
        <taxon>Vertebrata</taxon>
        <taxon>Euteleostomi</taxon>
        <taxon>Lepidosauria</taxon>
        <taxon>Squamata</taxon>
        <taxon>Bifurcata</taxon>
        <taxon>Unidentata</taxon>
        <taxon>Episquamata</taxon>
        <taxon>Toxicofera</taxon>
        <taxon>Serpentes</taxon>
        <taxon>Colubroidea</taxon>
        <taxon>Viperidae</taxon>
        <taxon>Crotalinae</taxon>
        <taxon>Crotalus</taxon>
    </lineage>
</organism>
<dbReference type="InterPro" id="IPR013706">
    <property type="entry name" value="PDE1_N"/>
</dbReference>
<evidence type="ECO:0000313" key="3">
    <source>
        <dbReference type="Proteomes" id="UP001474421"/>
    </source>
</evidence>
<name>A0AAW1C9L2_CROAD</name>
<dbReference type="EMBL" id="JAOTOJ010000001">
    <property type="protein sequence ID" value="KAK9411023.1"/>
    <property type="molecule type" value="Genomic_DNA"/>
</dbReference>
<keyword evidence="3" id="KW-1185">Reference proteome</keyword>
<evidence type="ECO:0000313" key="2">
    <source>
        <dbReference type="EMBL" id="KAK9411023.1"/>
    </source>
</evidence>
<reference evidence="2 3" key="1">
    <citation type="journal article" date="2024" name="Proc. Natl. Acad. Sci. U.S.A.">
        <title>The genetic regulatory architecture and epigenomic basis for age-related changes in rattlesnake venom.</title>
        <authorList>
            <person name="Hogan M.P."/>
            <person name="Holding M.L."/>
            <person name="Nystrom G.S."/>
            <person name="Colston T.J."/>
            <person name="Bartlett D.A."/>
            <person name="Mason A.J."/>
            <person name="Ellsworth S.A."/>
            <person name="Rautsaw R.M."/>
            <person name="Lawrence K.C."/>
            <person name="Strickland J.L."/>
            <person name="He B."/>
            <person name="Fraser P."/>
            <person name="Margres M.J."/>
            <person name="Gilbert D.M."/>
            <person name="Gibbs H.L."/>
            <person name="Parkinson C.L."/>
            <person name="Rokyta D.R."/>
        </authorList>
    </citation>
    <scope>NUCLEOTIDE SEQUENCE [LARGE SCALE GENOMIC DNA]</scope>
    <source>
        <strain evidence="2">DRR0105</strain>
    </source>
</reference>
<sequence length="119" mass="13738">VVDKTKTAADMTQDKREKIGIKTNTNQAKTKTCDQRTKKKLSATLLYIYKNLDFCRSLLDTEDELSSIQWDSVPMDVKEWLTGTFARKKEAYRLQPDELTSIRSISYALENDVVIERQA</sequence>